<dbReference type="Proteomes" id="UP000670947">
    <property type="component" value="Unassembled WGS sequence"/>
</dbReference>
<evidence type="ECO:0000313" key="6">
    <source>
        <dbReference type="Proteomes" id="UP000670947"/>
    </source>
</evidence>
<dbReference type="PANTHER" id="PTHR43537:SF45">
    <property type="entry name" value="GNTR FAMILY REGULATORY PROTEIN"/>
    <property type="match status" value="1"/>
</dbReference>
<dbReference type="InterPro" id="IPR036390">
    <property type="entry name" value="WH_DNA-bd_sf"/>
</dbReference>
<proteinExistence type="predicted"/>
<protein>
    <submittedName>
        <fullName evidence="5">GntR family transcriptional regulator</fullName>
    </submittedName>
</protein>
<dbReference type="InterPro" id="IPR008920">
    <property type="entry name" value="TF_FadR/GntR_C"/>
</dbReference>
<dbReference type="SMART" id="SM00345">
    <property type="entry name" value="HTH_GNTR"/>
    <property type="match status" value="1"/>
</dbReference>
<evidence type="ECO:0000313" key="5">
    <source>
        <dbReference type="EMBL" id="MBO7746298.1"/>
    </source>
</evidence>
<comment type="caution">
    <text evidence="5">The sequence shown here is derived from an EMBL/GenBank/DDBJ whole genome shotgun (WGS) entry which is preliminary data.</text>
</comment>
<sequence length="216" mass="25316">MTDLPLVEVAYRSIRKQLLDGELLPGAVFTESDLAARLGMSRTPVRSAVALLEKEGFVQTLYKRGILVKGIDVKDLYDIFDLLFALYSHALDSIDEFGYELDLAKARGHLDELIAASEDKRYRDYYENGFLFMFTLLEAVRNRYMTDIFRLHKDKLLFFVVTYRLMEGGNRPYTGRRLYEAIYEKLREGKYQEAKEAIFKQKRMMREDMLRHGYST</sequence>
<dbReference type="Gene3D" id="1.20.120.530">
    <property type="entry name" value="GntR ligand-binding domain-like"/>
    <property type="match status" value="1"/>
</dbReference>
<evidence type="ECO:0000256" key="2">
    <source>
        <dbReference type="ARBA" id="ARBA00023125"/>
    </source>
</evidence>
<dbReference type="InterPro" id="IPR036388">
    <property type="entry name" value="WH-like_DNA-bd_sf"/>
</dbReference>
<organism evidence="5 6">
    <name type="scientific">Paenibacillus artemisiicola</name>
    <dbReference type="NCBI Taxonomy" id="1172618"/>
    <lineage>
        <taxon>Bacteria</taxon>
        <taxon>Bacillati</taxon>
        <taxon>Bacillota</taxon>
        <taxon>Bacilli</taxon>
        <taxon>Bacillales</taxon>
        <taxon>Paenibacillaceae</taxon>
        <taxon>Paenibacillus</taxon>
    </lineage>
</organism>
<gene>
    <name evidence="5" type="ORF">I8J29_18980</name>
</gene>
<dbReference type="PROSITE" id="PS50949">
    <property type="entry name" value="HTH_GNTR"/>
    <property type="match status" value="1"/>
</dbReference>
<dbReference type="InterPro" id="IPR000524">
    <property type="entry name" value="Tscrpt_reg_HTH_GntR"/>
</dbReference>
<dbReference type="Gene3D" id="1.10.10.10">
    <property type="entry name" value="Winged helix-like DNA-binding domain superfamily/Winged helix DNA-binding domain"/>
    <property type="match status" value="1"/>
</dbReference>
<evidence type="ECO:0000259" key="4">
    <source>
        <dbReference type="PROSITE" id="PS50949"/>
    </source>
</evidence>
<keyword evidence="1" id="KW-0805">Transcription regulation</keyword>
<feature type="domain" description="HTH gntR-type" evidence="4">
    <location>
        <begin position="4"/>
        <end position="71"/>
    </location>
</feature>
<dbReference type="PANTHER" id="PTHR43537">
    <property type="entry name" value="TRANSCRIPTIONAL REGULATOR, GNTR FAMILY"/>
    <property type="match status" value="1"/>
</dbReference>
<dbReference type="RefSeq" id="WP_208849081.1">
    <property type="nucleotide sequence ID" value="NZ_JAGGDJ010000016.1"/>
</dbReference>
<dbReference type="SUPFAM" id="SSF46785">
    <property type="entry name" value="Winged helix' DNA-binding domain"/>
    <property type="match status" value="1"/>
</dbReference>
<dbReference type="SUPFAM" id="SSF48008">
    <property type="entry name" value="GntR ligand-binding domain-like"/>
    <property type="match status" value="1"/>
</dbReference>
<reference evidence="5 6" key="1">
    <citation type="submission" date="2021-03" db="EMBL/GenBank/DDBJ databases">
        <title>Paenibacillus artemisicola MWE-103 whole genome sequence.</title>
        <authorList>
            <person name="Ham Y.J."/>
        </authorList>
    </citation>
    <scope>NUCLEOTIDE SEQUENCE [LARGE SCALE GENOMIC DNA]</scope>
    <source>
        <strain evidence="5 6">MWE-103</strain>
    </source>
</reference>
<dbReference type="Pfam" id="PF00392">
    <property type="entry name" value="GntR"/>
    <property type="match status" value="1"/>
</dbReference>
<accession>A0ABS3WDB9</accession>
<name>A0ABS3WDB9_9BACL</name>
<dbReference type="EMBL" id="JAGGDJ010000016">
    <property type="protein sequence ID" value="MBO7746298.1"/>
    <property type="molecule type" value="Genomic_DNA"/>
</dbReference>
<dbReference type="CDD" id="cd07377">
    <property type="entry name" value="WHTH_GntR"/>
    <property type="match status" value="1"/>
</dbReference>
<keyword evidence="2" id="KW-0238">DNA-binding</keyword>
<evidence type="ECO:0000256" key="3">
    <source>
        <dbReference type="ARBA" id="ARBA00023163"/>
    </source>
</evidence>
<keyword evidence="6" id="KW-1185">Reference proteome</keyword>
<dbReference type="InterPro" id="IPR011711">
    <property type="entry name" value="GntR_C"/>
</dbReference>
<keyword evidence="3" id="KW-0804">Transcription</keyword>
<dbReference type="Pfam" id="PF07729">
    <property type="entry name" value="FCD"/>
    <property type="match status" value="1"/>
</dbReference>
<dbReference type="PRINTS" id="PR00035">
    <property type="entry name" value="HTHGNTR"/>
</dbReference>
<evidence type="ECO:0000256" key="1">
    <source>
        <dbReference type="ARBA" id="ARBA00023015"/>
    </source>
</evidence>